<keyword evidence="7" id="KW-1185">Reference proteome</keyword>
<dbReference type="InterPro" id="IPR003018">
    <property type="entry name" value="GAF"/>
</dbReference>
<dbReference type="Gene3D" id="3.30.450.40">
    <property type="match status" value="1"/>
</dbReference>
<feature type="domain" description="ANTAR" evidence="5">
    <location>
        <begin position="162"/>
        <end position="223"/>
    </location>
</feature>
<dbReference type="EMBL" id="JBHLTC010000018">
    <property type="protein sequence ID" value="MFC0625572.1"/>
    <property type="molecule type" value="Genomic_DNA"/>
</dbReference>
<accession>A0ABV6QLQ7</accession>
<sequence length="230" mass="24799">MVQFDPAQPLAARTFAELAMELHGAPSVTETVEAALDFAVQAVRCAHSGLMLAEGARLCTGAVTDPAVEAIYRWERAAGDGPALTALREQITIGVRDTRAETRWVGWSNVVTALGIGSVLHTPLAIGAETVGVLSLYAGRIDAFGNDDLAIAHILARHASIAVAAARHQESMVQAVDARKLIGQAMGVLMMKFDVDEQRAFAILKRYSQHHNRKLREVAQEVVDTRSLPR</sequence>
<keyword evidence="1" id="KW-0808">Transferase</keyword>
<name>A0ABV6QLQ7_9ACTN</name>
<dbReference type="InterPro" id="IPR012074">
    <property type="entry name" value="GAF_ANTAR"/>
</dbReference>
<evidence type="ECO:0000256" key="2">
    <source>
        <dbReference type="ARBA" id="ARBA00022777"/>
    </source>
</evidence>
<dbReference type="SUPFAM" id="SSF55781">
    <property type="entry name" value="GAF domain-like"/>
    <property type="match status" value="1"/>
</dbReference>
<evidence type="ECO:0000256" key="4">
    <source>
        <dbReference type="ARBA" id="ARBA00023163"/>
    </source>
</evidence>
<evidence type="ECO:0000313" key="7">
    <source>
        <dbReference type="Proteomes" id="UP001589890"/>
    </source>
</evidence>
<dbReference type="Pfam" id="PF13185">
    <property type="entry name" value="GAF_2"/>
    <property type="match status" value="1"/>
</dbReference>
<dbReference type="RefSeq" id="WP_380048125.1">
    <property type="nucleotide sequence ID" value="NZ_JBHLTC010000018.1"/>
</dbReference>
<evidence type="ECO:0000313" key="6">
    <source>
        <dbReference type="EMBL" id="MFC0625572.1"/>
    </source>
</evidence>
<dbReference type="SUPFAM" id="SSF52172">
    <property type="entry name" value="CheY-like"/>
    <property type="match status" value="1"/>
</dbReference>
<proteinExistence type="predicted"/>
<dbReference type="Pfam" id="PF03861">
    <property type="entry name" value="ANTAR"/>
    <property type="match status" value="1"/>
</dbReference>
<gene>
    <name evidence="6" type="ORF">ACFFGN_15930</name>
</gene>
<comment type="caution">
    <text evidence="6">The sequence shown here is derived from an EMBL/GenBank/DDBJ whole genome shotgun (WGS) entry which is preliminary data.</text>
</comment>
<evidence type="ECO:0000259" key="5">
    <source>
        <dbReference type="PROSITE" id="PS50921"/>
    </source>
</evidence>
<evidence type="ECO:0000256" key="1">
    <source>
        <dbReference type="ARBA" id="ARBA00022679"/>
    </source>
</evidence>
<keyword evidence="3" id="KW-0805">Transcription regulation</keyword>
<dbReference type="PIRSF" id="PIRSF036625">
    <property type="entry name" value="GAF_ANTAR"/>
    <property type="match status" value="1"/>
</dbReference>
<protein>
    <submittedName>
        <fullName evidence="6">GAF and ANTAR domain-containing protein</fullName>
    </submittedName>
</protein>
<evidence type="ECO:0000256" key="3">
    <source>
        <dbReference type="ARBA" id="ARBA00023015"/>
    </source>
</evidence>
<dbReference type="SMART" id="SM01012">
    <property type="entry name" value="ANTAR"/>
    <property type="match status" value="1"/>
</dbReference>
<organism evidence="6 7">
    <name type="scientific">Kribbella deserti</name>
    <dbReference type="NCBI Taxonomy" id="1926257"/>
    <lineage>
        <taxon>Bacteria</taxon>
        <taxon>Bacillati</taxon>
        <taxon>Actinomycetota</taxon>
        <taxon>Actinomycetes</taxon>
        <taxon>Propionibacteriales</taxon>
        <taxon>Kribbellaceae</taxon>
        <taxon>Kribbella</taxon>
    </lineage>
</organism>
<dbReference type="Proteomes" id="UP001589890">
    <property type="component" value="Unassembled WGS sequence"/>
</dbReference>
<dbReference type="InterPro" id="IPR029016">
    <property type="entry name" value="GAF-like_dom_sf"/>
</dbReference>
<reference evidence="6 7" key="1">
    <citation type="submission" date="2024-09" db="EMBL/GenBank/DDBJ databases">
        <authorList>
            <person name="Sun Q."/>
            <person name="Mori K."/>
        </authorList>
    </citation>
    <scope>NUCLEOTIDE SEQUENCE [LARGE SCALE GENOMIC DNA]</scope>
    <source>
        <strain evidence="6 7">CGMCC 1.15906</strain>
    </source>
</reference>
<dbReference type="SMART" id="SM00065">
    <property type="entry name" value="GAF"/>
    <property type="match status" value="1"/>
</dbReference>
<keyword evidence="4" id="KW-0804">Transcription</keyword>
<dbReference type="InterPro" id="IPR005561">
    <property type="entry name" value="ANTAR"/>
</dbReference>
<keyword evidence="2" id="KW-0418">Kinase</keyword>
<dbReference type="InterPro" id="IPR036388">
    <property type="entry name" value="WH-like_DNA-bd_sf"/>
</dbReference>
<dbReference type="InterPro" id="IPR011006">
    <property type="entry name" value="CheY-like_superfamily"/>
</dbReference>
<dbReference type="Gene3D" id="1.10.10.10">
    <property type="entry name" value="Winged helix-like DNA-binding domain superfamily/Winged helix DNA-binding domain"/>
    <property type="match status" value="1"/>
</dbReference>
<dbReference type="PROSITE" id="PS50921">
    <property type="entry name" value="ANTAR"/>
    <property type="match status" value="1"/>
</dbReference>